<reference evidence="4 5" key="1">
    <citation type="submission" date="2020-08" db="EMBL/GenBank/DDBJ databases">
        <title>Genomic Encyclopedia of Type Strains, Phase IV (KMG-V): Genome sequencing to study the core and pangenomes of soil and plant-associated prokaryotes.</title>
        <authorList>
            <person name="Whitman W."/>
        </authorList>
    </citation>
    <scope>NUCLEOTIDE SEQUENCE [LARGE SCALE GENOMIC DNA]</scope>
    <source>
        <strain evidence="4 5">MP601</strain>
    </source>
</reference>
<organism evidence="4 5">
    <name type="scientific">Mucilaginibacter lappiensis</name>
    <dbReference type="NCBI Taxonomy" id="354630"/>
    <lineage>
        <taxon>Bacteria</taxon>
        <taxon>Pseudomonadati</taxon>
        <taxon>Bacteroidota</taxon>
        <taxon>Sphingobacteriia</taxon>
        <taxon>Sphingobacteriales</taxon>
        <taxon>Sphingobacteriaceae</taxon>
        <taxon>Mucilaginibacter</taxon>
    </lineage>
</organism>
<dbReference type="InterPro" id="IPR015424">
    <property type="entry name" value="PyrdxlP-dep_Trfase"/>
</dbReference>
<evidence type="ECO:0000313" key="4">
    <source>
        <dbReference type="EMBL" id="MBB6131720.1"/>
    </source>
</evidence>
<dbReference type="SUPFAM" id="SSF53383">
    <property type="entry name" value="PLP-dependent transferases"/>
    <property type="match status" value="1"/>
</dbReference>
<protein>
    <submittedName>
        <fullName evidence="4">Glycine C-acetyltransferase</fullName>
        <ecNumber evidence="4">2.3.1.29</ecNumber>
    </submittedName>
</protein>
<dbReference type="PANTHER" id="PTHR13693">
    <property type="entry name" value="CLASS II AMINOTRANSFERASE/8-AMINO-7-OXONONANOATE SYNTHASE"/>
    <property type="match status" value="1"/>
</dbReference>
<dbReference type="InterPro" id="IPR004839">
    <property type="entry name" value="Aminotransferase_I/II_large"/>
</dbReference>
<dbReference type="GO" id="GO:0008890">
    <property type="term" value="F:glycine C-acetyltransferase activity"/>
    <property type="evidence" value="ECO:0007669"/>
    <property type="project" value="UniProtKB-EC"/>
</dbReference>
<evidence type="ECO:0000256" key="1">
    <source>
        <dbReference type="ARBA" id="ARBA00001933"/>
    </source>
</evidence>
<dbReference type="GO" id="GO:0030170">
    <property type="term" value="F:pyridoxal phosphate binding"/>
    <property type="evidence" value="ECO:0007669"/>
    <property type="project" value="InterPro"/>
</dbReference>
<dbReference type="InterPro" id="IPR050087">
    <property type="entry name" value="AON_synthase_class-II"/>
</dbReference>
<dbReference type="Proteomes" id="UP000548326">
    <property type="component" value="Unassembled WGS sequence"/>
</dbReference>
<dbReference type="InterPro" id="IPR015422">
    <property type="entry name" value="PyrdxlP-dep_Trfase_small"/>
</dbReference>
<dbReference type="InterPro" id="IPR015421">
    <property type="entry name" value="PyrdxlP-dep_Trfase_major"/>
</dbReference>
<dbReference type="RefSeq" id="WP_183590129.1">
    <property type="nucleotide sequence ID" value="NZ_JACHCA010000029.1"/>
</dbReference>
<dbReference type="Gene3D" id="3.40.640.10">
    <property type="entry name" value="Type I PLP-dependent aspartate aminotransferase-like (Major domain)"/>
    <property type="match status" value="1"/>
</dbReference>
<evidence type="ECO:0000259" key="3">
    <source>
        <dbReference type="Pfam" id="PF00155"/>
    </source>
</evidence>
<proteinExistence type="predicted"/>
<name>A0A841JL27_9SPHI</name>
<evidence type="ECO:0000313" key="5">
    <source>
        <dbReference type="Proteomes" id="UP000548326"/>
    </source>
</evidence>
<comment type="cofactor">
    <cofactor evidence="1">
        <name>pyridoxal 5'-phosphate</name>
        <dbReference type="ChEBI" id="CHEBI:597326"/>
    </cofactor>
</comment>
<dbReference type="Gene3D" id="3.90.1150.10">
    <property type="entry name" value="Aspartate Aminotransferase, domain 1"/>
    <property type="match status" value="1"/>
</dbReference>
<evidence type="ECO:0000256" key="2">
    <source>
        <dbReference type="ARBA" id="ARBA00022679"/>
    </source>
</evidence>
<accession>A0A841JL27</accession>
<comment type="caution">
    <text evidence="4">The sequence shown here is derived from an EMBL/GenBank/DDBJ whole genome shotgun (WGS) entry which is preliminary data.</text>
</comment>
<dbReference type="AlphaFoldDB" id="A0A841JL27"/>
<feature type="domain" description="Aminotransferase class I/classII large" evidence="3">
    <location>
        <begin position="74"/>
        <end position="412"/>
    </location>
</feature>
<gene>
    <name evidence="4" type="ORF">HDF22_005871</name>
</gene>
<dbReference type="EMBL" id="JACHCA010000029">
    <property type="protein sequence ID" value="MBB6131720.1"/>
    <property type="molecule type" value="Genomic_DNA"/>
</dbReference>
<sequence length="426" mass="47291">MKIPAIISGINFEEASFKNFENIDGYDMYARAGIFNEYLNFLDERGHLNYRMEAISGCGPEMEVLLPGRSIPQTMVGLVSNDYLGLTQHPKVKAAAIEAVQQYGTGAGASPAIGGHFNFHQRLEEKIARFFKRDSAILYTTGYTANSATFQCLLQKEDIAILDMAVHASVFEGCQLTNIKRFPHNNLEMLELVLKQTRGKYRNRMVIIDGVYSQDGDLAPLDKILELTKSYGAYLAIDDAHGTGVIGRTGRGVLELYNLFDQVDLITGTFSKTFAHVGGYIVGNPELIRFLKFQSRQHLFSATSSPAAAGITKAIELVDEEPHWQSQLWDNIEYFKKGLVELGFDVGTTQSAIIPVKIGDPGKTGETGRLLLEYGVYSNPIIYPAVSKNDARIRMSLMATHTRQQLDKTLNAFADVNNKIGITKQR</sequence>
<dbReference type="PANTHER" id="PTHR13693:SF3">
    <property type="entry name" value="LD36009P"/>
    <property type="match status" value="1"/>
</dbReference>
<dbReference type="Pfam" id="PF00155">
    <property type="entry name" value="Aminotran_1_2"/>
    <property type="match status" value="1"/>
</dbReference>
<keyword evidence="4" id="KW-0012">Acyltransferase</keyword>
<keyword evidence="2 4" id="KW-0808">Transferase</keyword>
<dbReference type="CDD" id="cd06454">
    <property type="entry name" value="KBL_like"/>
    <property type="match status" value="1"/>
</dbReference>
<dbReference type="EC" id="2.3.1.29" evidence="4"/>